<keyword evidence="4" id="KW-0653">Protein transport</keyword>
<keyword evidence="3" id="KW-1000">Mitochondrion outer membrane</keyword>
<evidence type="ECO:0000256" key="2">
    <source>
        <dbReference type="ARBA" id="ARBA00022448"/>
    </source>
</evidence>
<feature type="transmembrane region" description="Helical" evidence="8">
    <location>
        <begin position="388"/>
        <end position="408"/>
    </location>
</feature>
<sequence>MVLQLYVWGPAFGLPSIDAECLATIAYLAQTTSPAEYQLIQSSPSAVPTQHLPALYNTSTGTWTSGYSPITRHLASHPPPTFHDPSPLGSPTLTTTTTTTTATTTRTRKTTTTAAAAATTTTRAHADSTAYTAFLTSHAAPLVSLSLYVSSANYGGATRPAYSRVLPFPLPWTEPPAVRAAHARRAEHLGLSSLDTDADAAAERAEAREEARAAREGWVTVPASLKTPATKGGAAGGLLGLAPEQKARIRLESVAAEVLDVLGEVDWDGQTCVLKCLGFAYLALMAVPEVPRPWLREVMERRYGGLREFVEGFRREVFGSGVKELPWVEEKEEGGQSASVVKVGARFARGVLAEVPWLGEQWCGWWAARKKRQERKRRGLKTGSSGDLLLFSGIGMTLMAVGAGVFFYRGLPPFGAAVQLWRKPVVTLSSLGAAGAMFSGAFYGMDV</sequence>
<dbReference type="InterPro" id="IPR019564">
    <property type="entry name" value="Sam37/metaxin_N"/>
</dbReference>
<dbReference type="PANTHER" id="PTHR12289:SF41">
    <property type="entry name" value="FAILED AXON CONNECTIONS-RELATED"/>
    <property type="match status" value="1"/>
</dbReference>
<gene>
    <name evidence="10" type="ORF">MFIFM68171_00205</name>
</gene>
<proteinExistence type="predicted"/>
<comment type="caution">
    <text evidence="10">The sequence shown here is derived from an EMBL/GenBank/DDBJ whole genome shotgun (WGS) entry which is preliminary data.</text>
</comment>
<evidence type="ECO:0000256" key="8">
    <source>
        <dbReference type="SAM" id="Phobius"/>
    </source>
</evidence>
<evidence type="ECO:0000256" key="1">
    <source>
        <dbReference type="ARBA" id="ARBA00004294"/>
    </source>
</evidence>
<feature type="region of interest" description="Disordered" evidence="7">
    <location>
        <begin position="78"/>
        <end position="118"/>
    </location>
</feature>
<dbReference type="Pfam" id="PF10568">
    <property type="entry name" value="Tom37"/>
    <property type="match status" value="1"/>
</dbReference>
<keyword evidence="6 8" id="KW-0472">Membrane</keyword>
<dbReference type="InterPro" id="IPR050931">
    <property type="entry name" value="Mito_Protein_Transport_Metaxin"/>
</dbReference>
<dbReference type="PANTHER" id="PTHR12289">
    <property type="entry name" value="METAXIN RELATED"/>
    <property type="match status" value="1"/>
</dbReference>
<feature type="compositionally biased region" description="Low complexity" evidence="7">
    <location>
        <begin position="94"/>
        <end position="118"/>
    </location>
</feature>
<evidence type="ECO:0000256" key="5">
    <source>
        <dbReference type="ARBA" id="ARBA00023128"/>
    </source>
</evidence>
<dbReference type="Proteomes" id="UP001628179">
    <property type="component" value="Unassembled WGS sequence"/>
</dbReference>
<evidence type="ECO:0000256" key="3">
    <source>
        <dbReference type="ARBA" id="ARBA00022787"/>
    </source>
</evidence>
<dbReference type="RefSeq" id="XP_070911728.1">
    <property type="nucleotide sequence ID" value="XM_071055627.1"/>
</dbReference>
<accession>A0ABQ0FWV9</accession>
<dbReference type="GeneID" id="98170950"/>
<keyword evidence="5" id="KW-0496">Mitochondrion</keyword>
<name>A0ABQ0FWV9_9PEZI</name>
<dbReference type="EMBL" id="BAAFSV010000001">
    <property type="protein sequence ID" value="GAB1309995.1"/>
    <property type="molecule type" value="Genomic_DNA"/>
</dbReference>
<organism evidence="10 11">
    <name type="scientific">Madurella fahalii</name>
    <dbReference type="NCBI Taxonomy" id="1157608"/>
    <lineage>
        <taxon>Eukaryota</taxon>
        <taxon>Fungi</taxon>
        <taxon>Dikarya</taxon>
        <taxon>Ascomycota</taxon>
        <taxon>Pezizomycotina</taxon>
        <taxon>Sordariomycetes</taxon>
        <taxon>Sordariomycetidae</taxon>
        <taxon>Sordariales</taxon>
        <taxon>Sordariales incertae sedis</taxon>
        <taxon>Madurella</taxon>
    </lineage>
</organism>
<evidence type="ECO:0000313" key="11">
    <source>
        <dbReference type="Proteomes" id="UP001628179"/>
    </source>
</evidence>
<keyword evidence="8" id="KW-1133">Transmembrane helix</keyword>
<evidence type="ECO:0000256" key="6">
    <source>
        <dbReference type="ARBA" id="ARBA00023136"/>
    </source>
</evidence>
<evidence type="ECO:0000313" key="10">
    <source>
        <dbReference type="EMBL" id="GAB1309995.1"/>
    </source>
</evidence>
<feature type="domain" description="Mitochondrial outer membrane transport complex Sam37/metaxin N-terminal" evidence="9">
    <location>
        <begin position="21"/>
        <end position="179"/>
    </location>
</feature>
<keyword evidence="8" id="KW-0812">Transmembrane</keyword>
<evidence type="ECO:0000259" key="9">
    <source>
        <dbReference type="Pfam" id="PF10568"/>
    </source>
</evidence>
<keyword evidence="2" id="KW-0813">Transport</keyword>
<protein>
    <recommendedName>
        <fullName evidence="9">Mitochondrial outer membrane transport complex Sam37/metaxin N-terminal domain-containing protein</fullName>
    </recommendedName>
</protein>
<feature type="transmembrane region" description="Helical" evidence="8">
    <location>
        <begin position="428"/>
        <end position="445"/>
    </location>
</feature>
<reference evidence="10 11" key="1">
    <citation type="submission" date="2024-09" db="EMBL/GenBank/DDBJ databases">
        <title>Itraconazole resistance in Madurella fahalii resulting from another homologue of gene encoding cytochrome P450 14-alpha sterol demethylase (CYP51).</title>
        <authorList>
            <person name="Yoshioka I."/>
            <person name="Fahal A.H."/>
            <person name="Kaneko S."/>
            <person name="Yaguchi T."/>
        </authorList>
    </citation>
    <scope>NUCLEOTIDE SEQUENCE [LARGE SCALE GENOMIC DNA]</scope>
    <source>
        <strain evidence="10 11">IFM 68171</strain>
    </source>
</reference>
<dbReference type="CDD" id="cd03078">
    <property type="entry name" value="GST_N_Metaxin1_like"/>
    <property type="match status" value="1"/>
</dbReference>
<comment type="subcellular location">
    <subcellularLocation>
        <location evidence="1">Mitochondrion outer membrane</location>
    </subcellularLocation>
</comment>
<evidence type="ECO:0000256" key="4">
    <source>
        <dbReference type="ARBA" id="ARBA00022927"/>
    </source>
</evidence>
<evidence type="ECO:0000256" key="7">
    <source>
        <dbReference type="SAM" id="MobiDB-lite"/>
    </source>
</evidence>
<keyword evidence="11" id="KW-1185">Reference proteome</keyword>